<keyword evidence="2" id="KW-0521">NADP</keyword>
<dbReference type="SUPFAM" id="SSF51735">
    <property type="entry name" value="NAD(P)-binding Rossmann-fold domains"/>
    <property type="match status" value="1"/>
</dbReference>
<evidence type="ECO:0000256" key="5">
    <source>
        <dbReference type="SAM" id="Phobius"/>
    </source>
</evidence>
<feature type="transmembrane region" description="Helical" evidence="5">
    <location>
        <begin position="6"/>
        <end position="25"/>
    </location>
</feature>
<comment type="caution">
    <text evidence="6">The sequence shown here is derived from an EMBL/GenBank/DDBJ whole genome shotgun (WGS) entry which is preliminary data.</text>
</comment>
<dbReference type="EMBL" id="WHVB01000036">
    <property type="protein sequence ID" value="KAF8467458.1"/>
    <property type="molecule type" value="Genomic_DNA"/>
</dbReference>
<dbReference type="GO" id="GO:0016020">
    <property type="term" value="C:membrane"/>
    <property type="evidence" value="ECO:0007669"/>
    <property type="project" value="TreeGrafter"/>
</dbReference>
<keyword evidence="5" id="KW-0812">Transmembrane</keyword>
<dbReference type="Pfam" id="PF00106">
    <property type="entry name" value="adh_short"/>
    <property type="match status" value="1"/>
</dbReference>
<evidence type="ECO:0000256" key="2">
    <source>
        <dbReference type="ARBA" id="ARBA00022857"/>
    </source>
</evidence>
<evidence type="ECO:0000256" key="4">
    <source>
        <dbReference type="ARBA" id="ARBA00037096"/>
    </source>
</evidence>
<dbReference type="OrthoDB" id="37659at2759"/>
<dbReference type="InterPro" id="IPR020904">
    <property type="entry name" value="Sc_DH/Rdtase_CS"/>
</dbReference>
<reference evidence="6" key="1">
    <citation type="submission" date="2019-10" db="EMBL/GenBank/DDBJ databases">
        <authorList>
            <consortium name="DOE Joint Genome Institute"/>
            <person name="Kuo A."/>
            <person name="Miyauchi S."/>
            <person name="Kiss E."/>
            <person name="Drula E."/>
            <person name="Kohler A."/>
            <person name="Sanchez-Garcia M."/>
            <person name="Andreopoulos B."/>
            <person name="Barry K.W."/>
            <person name="Bonito G."/>
            <person name="Buee M."/>
            <person name="Carver A."/>
            <person name="Chen C."/>
            <person name="Cichocki N."/>
            <person name="Clum A."/>
            <person name="Culley D."/>
            <person name="Crous P.W."/>
            <person name="Fauchery L."/>
            <person name="Girlanda M."/>
            <person name="Hayes R."/>
            <person name="Keri Z."/>
            <person name="LaButti K."/>
            <person name="Lipzen A."/>
            <person name="Lombard V."/>
            <person name="Magnuson J."/>
            <person name="Maillard F."/>
            <person name="Morin E."/>
            <person name="Murat C."/>
            <person name="Nolan M."/>
            <person name="Ohm R."/>
            <person name="Pangilinan J."/>
            <person name="Pereira M."/>
            <person name="Perotto S."/>
            <person name="Peter M."/>
            <person name="Riley R."/>
            <person name="Sitrit Y."/>
            <person name="Stielow B."/>
            <person name="Szollosi G."/>
            <person name="Zifcakova L."/>
            <person name="Stursova M."/>
            <person name="Spatafora J.W."/>
            <person name="Tedersoo L."/>
            <person name="Vaario L.-M."/>
            <person name="Yamada A."/>
            <person name="Yan M."/>
            <person name="Wang P."/>
            <person name="Xu J."/>
            <person name="Bruns T."/>
            <person name="Baldrian P."/>
            <person name="Vilgalys R."/>
            <person name="Henrissat B."/>
            <person name="Grigoriev I.V."/>
            <person name="Hibbett D."/>
            <person name="Nagy L.G."/>
            <person name="Martin F.M."/>
        </authorList>
    </citation>
    <scope>NUCLEOTIDE SEQUENCE</scope>
    <source>
        <strain evidence="6">Prilba</strain>
    </source>
</reference>
<evidence type="ECO:0000313" key="6">
    <source>
        <dbReference type="EMBL" id="KAF8467458.1"/>
    </source>
</evidence>
<dbReference type="PROSITE" id="PS00061">
    <property type="entry name" value="ADH_SHORT"/>
    <property type="match status" value="1"/>
</dbReference>
<dbReference type="PRINTS" id="PR00081">
    <property type="entry name" value="GDHRDH"/>
</dbReference>
<sequence length="277" mass="29910">MSVIYSIGATAAITLGVFIPVWAILNNFAKRRDRRPEVLPPRAERVLILGASSGIGRTLAHRYAERGAKVCAVAQWHGLDTLIVAAGVSALRPVLEIAGVEGPSVTQPGLDGIRRVEDVAMAAIKGNYLGPLLSVVTMIPLMRSTSISPSVLLISSLGAVIPAPTRAIYGSSKAAAYILYQALSIEHPSVNFSHVLPSTVEGNFRASAVDGGLVREADPNQSGLKREAVAKRCIRAIDEREKIVFVPAFFRFAQLLSWIWPSYLERKAAEKYHFTPT</sequence>
<evidence type="ECO:0000256" key="3">
    <source>
        <dbReference type="ARBA" id="ARBA00023002"/>
    </source>
</evidence>
<comment type="similarity">
    <text evidence="1">Belongs to the short-chain dehydrogenases/reductases (SDR) family.</text>
</comment>
<organism evidence="6 7">
    <name type="scientific">Russula ochroleuca</name>
    <dbReference type="NCBI Taxonomy" id="152965"/>
    <lineage>
        <taxon>Eukaryota</taxon>
        <taxon>Fungi</taxon>
        <taxon>Dikarya</taxon>
        <taxon>Basidiomycota</taxon>
        <taxon>Agaricomycotina</taxon>
        <taxon>Agaricomycetes</taxon>
        <taxon>Russulales</taxon>
        <taxon>Russulaceae</taxon>
        <taxon>Russula</taxon>
    </lineage>
</organism>
<gene>
    <name evidence="6" type="ORF">DFH94DRAFT_698065</name>
</gene>
<dbReference type="PANTHER" id="PTHR44196:SF1">
    <property type="entry name" value="DEHYDROGENASE_REDUCTASE SDR FAMILY MEMBER 7B"/>
    <property type="match status" value="1"/>
</dbReference>
<dbReference type="AlphaFoldDB" id="A0A9P5JVT9"/>
<dbReference type="InterPro" id="IPR036291">
    <property type="entry name" value="NAD(P)-bd_dom_sf"/>
</dbReference>
<keyword evidence="5" id="KW-0472">Membrane</keyword>
<reference evidence="6" key="2">
    <citation type="journal article" date="2020" name="Nat. Commun.">
        <title>Large-scale genome sequencing of mycorrhizal fungi provides insights into the early evolution of symbiotic traits.</title>
        <authorList>
            <person name="Miyauchi S."/>
            <person name="Kiss E."/>
            <person name="Kuo A."/>
            <person name="Drula E."/>
            <person name="Kohler A."/>
            <person name="Sanchez-Garcia M."/>
            <person name="Morin E."/>
            <person name="Andreopoulos B."/>
            <person name="Barry K.W."/>
            <person name="Bonito G."/>
            <person name="Buee M."/>
            <person name="Carver A."/>
            <person name="Chen C."/>
            <person name="Cichocki N."/>
            <person name="Clum A."/>
            <person name="Culley D."/>
            <person name="Crous P.W."/>
            <person name="Fauchery L."/>
            <person name="Girlanda M."/>
            <person name="Hayes R.D."/>
            <person name="Keri Z."/>
            <person name="LaButti K."/>
            <person name="Lipzen A."/>
            <person name="Lombard V."/>
            <person name="Magnuson J."/>
            <person name="Maillard F."/>
            <person name="Murat C."/>
            <person name="Nolan M."/>
            <person name="Ohm R.A."/>
            <person name="Pangilinan J."/>
            <person name="Pereira M.F."/>
            <person name="Perotto S."/>
            <person name="Peter M."/>
            <person name="Pfister S."/>
            <person name="Riley R."/>
            <person name="Sitrit Y."/>
            <person name="Stielow J.B."/>
            <person name="Szollosi G."/>
            <person name="Zifcakova L."/>
            <person name="Stursova M."/>
            <person name="Spatafora J.W."/>
            <person name="Tedersoo L."/>
            <person name="Vaario L.M."/>
            <person name="Yamada A."/>
            <person name="Yan M."/>
            <person name="Wang P."/>
            <person name="Xu J."/>
            <person name="Bruns T."/>
            <person name="Baldrian P."/>
            <person name="Vilgalys R."/>
            <person name="Dunand C."/>
            <person name="Henrissat B."/>
            <person name="Grigoriev I.V."/>
            <person name="Hibbett D."/>
            <person name="Nagy L.G."/>
            <person name="Martin F.M."/>
        </authorList>
    </citation>
    <scope>NUCLEOTIDE SEQUENCE</scope>
    <source>
        <strain evidence="6">Prilba</strain>
    </source>
</reference>
<accession>A0A9P5JVT9</accession>
<protein>
    <submittedName>
        <fullName evidence="6">NAD-P-binding protein</fullName>
    </submittedName>
</protein>
<name>A0A9P5JVT9_9AGAM</name>
<dbReference type="Proteomes" id="UP000759537">
    <property type="component" value="Unassembled WGS sequence"/>
</dbReference>
<dbReference type="Gene3D" id="3.40.50.720">
    <property type="entry name" value="NAD(P)-binding Rossmann-like Domain"/>
    <property type="match status" value="2"/>
</dbReference>
<comment type="function">
    <text evidence="4">Putative oxidoreductase.</text>
</comment>
<keyword evidence="5" id="KW-1133">Transmembrane helix</keyword>
<dbReference type="PANTHER" id="PTHR44196">
    <property type="entry name" value="DEHYDROGENASE/REDUCTASE SDR FAMILY MEMBER 7B"/>
    <property type="match status" value="1"/>
</dbReference>
<keyword evidence="3" id="KW-0560">Oxidoreductase</keyword>
<keyword evidence="7" id="KW-1185">Reference proteome</keyword>
<dbReference type="GO" id="GO:0016491">
    <property type="term" value="F:oxidoreductase activity"/>
    <property type="evidence" value="ECO:0007669"/>
    <property type="project" value="UniProtKB-KW"/>
</dbReference>
<proteinExistence type="inferred from homology"/>
<dbReference type="InterPro" id="IPR002347">
    <property type="entry name" value="SDR_fam"/>
</dbReference>
<evidence type="ECO:0000313" key="7">
    <source>
        <dbReference type="Proteomes" id="UP000759537"/>
    </source>
</evidence>
<evidence type="ECO:0000256" key="1">
    <source>
        <dbReference type="ARBA" id="ARBA00006484"/>
    </source>
</evidence>